<accession>A0AAV4R428</accession>
<gene>
    <name evidence="1" type="ORF">CEXT_15021</name>
</gene>
<comment type="caution">
    <text evidence="1">The sequence shown here is derived from an EMBL/GenBank/DDBJ whole genome shotgun (WGS) entry which is preliminary data.</text>
</comment>
<evidence type="ECO:0000313" key="1">
    <source>
        <dbReference type="EMBL" id="GIY16485.1"/>
    </source>
</evidence>
<sequence length="91" mass="10477">MTKRMSPNSLYKLCLEETSFHLIENFIHWNREDTNPFSQANCNIVNDLFQFLVIHMNIETPSPLKLLLKSGQLQDFMLDGLVFTENSGGLS</sequence>
<organism evidence="1 2">
    <name type="scientific">Caerostris extrusa</name>
    <name type="common">Bark spider</name>
    <name type="synonym">Caerostris bankana</name>
    <dbReference type="NCBI Taxonomy" id="172846"/>
    <lineage>
        <taxon>Eukaryota</taxon>
        <taxon>Metazoa</taxon>
        <taxon>Ecdysozoa</taxon>
        <taxon>Arthropoda</taxon>
        <taxon>Chelicerata</taxon>
        <taxon>Arachnida</taxon>
        <taxon>Araneae</taxon>
        <taxon>Araneomorphae</taxon>
        <taxon>Entelegynae</taxon>
        <taxon>Araneoidea</taxon>
        <taxon>Araneidae</taxon>
        <taxon>Caerostris</taxon>
    </lineage>
</organism>
<dbReference type="EMBL" id="BPLR01007385">
    <property type="protein sequence ID" value="GIY16485.1"/>
    <property type="molecule type" value="Genomic_DNA"/>
</dbReference>
<dbReference type="Proteomes" id="UP001054945">
    <property type="component" value="Unassembled WGS sequence"/>
</dbReference>
<reference evidence="1 2" key="1">
    <citation type="submission" date="2021-06" db="EMBL/GenBank/DDBJ databases">
        <title>Caerostris extrusa draft genome.</title>
        <authorList>
            <person name="Kono N."/>
            <person name="Arakawa K."/>
        </authorList>
    </citation>
    <scope>NUCLEOTIDE SEQUENCE [LARGE SCALE GENOMIC DNA]</scope>
</reference>
<keyword evidence="2" id="KW-1185">Reference proteome</keyword>
<name>A0AAV4R428_CAEEX</name>
<protein>
    <submittedName>
        <fullName evidence="1">Uncharacterized protein</fullName>
    </submittedName>
</protein>
<proteinExistence type="predicted"/>
<evidence type="ECO:0000313" key="2">
    <source>
        <dbReference type="Proteomes" id="UP001054945"/>
    </source>
</evidence>
<dbReference type="AlphaFoldDB" id="A0AAV4R428"/>